<dbReference type="Proteomes" id="UP001473302">
    <property type="component" value="Unassembled WGS sequence"/>
</dbReference>
<reference evidence="1 2" key="1">
    <citation type="submission" date="2024-04" db="EMBL/GenBank/DDBJ databases">
        <title>genome sequences of Mucor flavus KT1a and Helicostylum pulchrum KT1b strains isolated from the surface of a dry-aged beef.</title>
        <authorList>
            <person name="Toyotome T."/>
            <person name="Hosono M."/>
            <person name="Torimaru M."/>
            <person name="Fukuda K."/>
            <person name="Mikami N."/>
        </authorList>
    </citation>
    <scope>NUCLEOTIDE SEQUENCE [LARGE SCALE GENOMIC DNA]</scope>
    <source>
        <strain evidence="1 2">KT1a</strain>
    </source>
</reference>
<comment type="caution">
    <text evidence="1">The sequence shown here is derived from an EMBL/GenBank/DDBJ whole genome shotgun (WGS) entry which is preliminary data.</text>
</comment>
<name>A0ABP9YVW2_9FUNG</name>
<proteinExistence type="predicted"/>
<gene>
    <name evidence="1" type="ORF">MFLAVUS_004394</name>
</gene>
<protein>
    <submittedName>
        <fullName evidence="1">Uncharacterized protein</fullName>
    </submittedName>
</protein>
<sequence>MMRRAHKYMFTKELWNKLRMVINKLIGLKHRISQLTSDLKKKGYSKEEIKSKIKSNIVEPATQLKLAISSRNID</sequence>
<evidence type="ECO:0000313" key="2">
    <source>
        <dbReference type="Proteomes" id="UP001473302"/>
    </source>
</evidence>
<dbReference type="EMBL" id="BAABUK010000008">
    <property type="protein sequence ID" value="GAA5810965.1"/>
    <property type="molecule type" value="Genomic_DNA"/>
</dbReference>
<keyword evidence="2" id="KW-1185">Reference proteome</keyword>
<evidence type="ECO:0000313" key="1">
    <source>
        <dbReference type="EMBL" id="GAA5810965.1"/>
    </source>
</evidence>
<accession>A0ABP9YVW2</accession>
<organism evidence="1 2">
    <name type="scientific">Mucor flavus</name>
    <dbReference type="NCBI Taxonomy" id="439312"/>
    <lineage>
        <taxon>Eukaryota</taxon>
        <taxon>Fungi</taxon>
        <taxon>Fungi incertae sedis</taxon>
        <taxon>Mucoromycota</taxon>
        <taxon>Mucoromycotina</taxon>
        <taxon>Mucoromycetes</taxon>
        <taxon>Mucorales</taxon>
        <taxon>Mucorineae</taxon>
        <taxon>Mucoraceae</taxon>
        <taxon>Mucor</taxon>
    </lineage>
</organism>